<evidence type="ECO:0000256" key="4">
    <source>
        <dbReference type="ARBA" id="ARBA00017286"/>
    </source>
</evidence>
<keyword evidence="7" id="KW-0539">Nucleus</keyword>
<protein>
    <recommendedName>
        <fullName evidence="5">Protein YAE1</fullName>
    </recommendedName>
    <alternativeName>
        <fullName evidence="4">Protein yae1</fullName>
    </alternativeName>
</protein>
<dbReference type="Proteomes" id="UP000076842">
    <property type="component" value="Unassembled WGS sequence"/>
</dbReference>
<dbReference type="STRING" id="1353952.A0A165CEU9"/>
<evidence type="ECO:0000256" key="1">
    <source>
        <dbReference type="ARBA" id="ARBA00004123"/>
    </source>
</evidence>
<dbReference type="InterPro" id="IPR038881">
    <property type="entry name" value="Yae1-like"/>
</dbReference>
<accession>A0A165CEU9</accession>
<evidence type="ECO:0000256" key="6">
    <source>
        <dbReference type="ARBA" id="ARBA00022490"/>
    </source>
</evidence>
<comment type="subcellular location">
    <subcellularLocation>
        <location evidence="2">Cytoplasm</location>
    </subcellularLocation>
    <subcellularLocation>
        <location evidence="1">Nucleus</location>
    </subcellularLocation>
</comment>
<organism evidence="9 10">
    <name type="scientific">Calocera cornea HHB12733</name>
    <dbReference type="NCBI Taxonomy" id="1353952"/>
    <lineage>
        <taxon>Eukaryota</taxon>
        <taxon>Fungi</taxon>
        <taxon>Dikarya</taxon>
        <taxon>Basidiomycota</taxon>
        <taxon>Agaricomycotina</taxon>
        <taxon>Dacrymycetes</taxon>
        <taxon>Dacrymycetales</taxon>
        <taxon>Dacrymycetaceae</taxon>
        <taxon>Calocera</taxon>
    </lineage>
</organism>
<dbReference type="EMBL" id="KV424152">
    <property type="protein sequence ID" value="KZT50676.1"/>
    <property type="molecule type" value="Genomic_DNA"/>
</dbReference>
<keyword evidence="6" id="KW-0963">Cytoplasm</keyword>
<reference evidence="9 10" key="1">
    <citation type="journal article" date="2016" name="Mol. Biol. Evol.">
        <title>Comparative Genomics of Early-Diverging Mushroom-Forming Fungi Provides Insights into the Origins of Lignocellulose Decay Capabilities.</title>
        <authorList>
            <person name="Nagy L.G."/>
            <person name="Riley R."/>
            <person name="Tritt A."/>
            <person name="Adam C."/>
            <person name="Daum C."/>
            <person name="Floudas D."/>
            <person name="Sun H."/>
            <person name="Yadav J.S."/>
            <person name="Pangilinan J."/>
            <person name="Larsson K.H."/>
            <person name="Matsuura K."/>
            <person name="Barry K."/>
            <person name="Labutti K."/>
            <person name="Kuo R."/>
            <person name="Ohm R.A."/>
            <person name="Bhattacharya S.S."/>
            <person name="Shirouzu T."/>
            <person name="Yoshinaga Y."/>
            <person name="Martin F.M."/>
            <person name="Grigoriev I.V."/>
            <person name="Hibbett D.S."/>
        </authorList>
    </citation>
    <scope>NUCLEOTIDE SEQUENCE [LARGE SCALE GENOMIC DNA]</scope>
    <source>
        <strain evidence="9 10">HHB12733</strain>
    </source>
</reference>
<dbReference type="AlphaFoldDB" id="A0A165CEU9"/>
<dbReference type="GO" id="GO:0005634">
    <property type="term" value="C:nucleus"/>
    <property type="evidence" value="ECO:0007669"/>
    <property type="project" value="UniProtKB-SubCell"/>
</dbReference>
<evidence type="ECO:0000256" key="5">
    <source>
        <dbReference type="ARBA" id="ARBA00018400"/>
    </source>
</evidence>
<dbReference type="InParanoid" id="A0A165CEU9"/>
<sequence>MESGTADREWNSLAEKYTNDGYREGITAGKEAHLQEGFDQGFSETGVPVGRNLGNMRGTAAALLQYLTQTQSHASSDAGPSPQVRADLEEMKFITQRLAELQFRDVAPRDAEAIAHAREHGIEEEEDAGQHLANALGGMKTVDGQTRLKELSDRLHAILTRMGLQ</sequence>
<comment type="similarity">
    <text evidence="3">Belongs to the YAE1 family.</text>
</comment>
<keyword evidence="10" id="KW-1185">Reference proteome</keyword>
<dbReference type="GO" id="GO:0005737">
    <property type="term" value="C:cytoplasm"/>
    <property type="evidence" value="ECO:0007669"/>
    <property type="project" value="UniProtKB-SubCell"/>
</dbReference>
<feature type="domain" description="Essential protein Yae1 N-terminal" evidence="8">
    <location>
        <begin position="21"/>
        <end position="60"/>
    </location>
</feature>
<dbReference type="OrthoDB" id="20086at2759"/>
<evidence type="ECO:0000259" key="8">
    <source>
        <dbReference type="Pfam" id="PF09811"/>
    </source>
</evidence>
<evidence type="ECO:0000256" key="2">
    <source>
        <dbReference type="ARBA" id="ARBA00004496"/>
    </source>
</evidence>
<evidence type="ECO:0000313" key="10">
    <source>
        <dbReference type="Proteomes" id="UP000076842"/>
    </source>
</evidence>
<evidence type="ECO:0000256" key="7">
    <source>
        <dbReference type="ARBA" id="ARBA00023242"/>
    </source>
</evidence>
<evidence type="ECO:0000256" key="3">
    <source>
        <dbReference type="ARBA" id="ARBA00007096"/>
    </source>
</evidence>
<gene>
    <name evidence="9" type="ORF">CALCODRAFT_444232</name>
</gene>
<name>A0A165CEU9_9BASI</name>
<evidence type="ECO:0000313" key="9">
    <source>
        <dbReference type="EMBL" id="KZT50676.1"/>
    </source>
</evidence>
<dbReference type="InterPro" id="IPR019191">
    <property type="entry name" value="Essential_protein_Yae1_N"/>
</dbReference>
<dbReference type="PANTHER" id="PTHR18829:SF0">
    <property type="entry name" value="PROTEIN YAE1 HOMOLOG"/>
    <property type="match status" value="1"/>
</dbReference>
<dbReference type="Pfam" id="PF09811">
    <property type="entry name" value="Yae1_N"/>
    <property type="match status" value="1"/>
</dbReference>
<proteinExistence type="inferred from homology"/>
<dbReference type="PANTHER" id="PTHR18829">
    <property type="entry name" value="PROTEIN YAE1 HOMOLOG"/>
    <property type="match status" value="1"/>
</dbReference>